<evidence type="ECO:0000313" key="1">
    <source>
        <dbReference type="EMBL" id="PIK93723.1"/>
    </source>
</evidence>
<protein>
    <submittedName>
        <fullName evidence="1">Uncharacterized protein</fullName>
    </submittedName>
</protein>
<dbReference type="Proteomes" id="UP000229713">
    <property type="component" value="Unassembled WGS sequence"/>
</dbReference>
<dbReference type="RefSeq" id="WP_048025005.1">
    <property type="nucleotide sequence ID" value="NZ_ABIKMM020000008.1"/>
</dbReference>
<gene>
    <name evidence="1" type="ORF">CFY86_02295</name>
</gene>
<proteinExistence type="predicted"/>
<dbReference type="eggNOG" id="ENOG5033DH0">
    <property type="taxonomic scope" value="Bacteria"/>
</dbReference>
<name>A0A1Y6GN72_RAOOR</name>
<accession>A0A1Y6GN72</accession>
<reference evidence="1 2" key="1">
    <citation type="submission" date="2017-07" db="EMBL/GenBank/DDBJ databases">
        <title>Raoultella ornithinolytica strain HH3 draft genome.</title>
        <authorList>
            <person name="Duceppe M.-O."/>
            <person name="Huang H."/>
            <person name="Phipps-Todd B."/>
        </authorList>
    </citation>
    <scope>NUCLEOTIDE SEQUENCE [LARGE SCALE GENOMIC DNA]</scope>
    <source>
        <strain evidence="1 2">HH3</strain>
    </source>
</reference>
<dbReference type="PaxDb" id="1286170-RORB6_15945"/>
<evidence type="ECO:0000313" key="2">
    <source>
        <dbReference type="Proteomes" id="UP000229713"/>
    </source>
</evidence>
<organism evidence="1 2">
    <name type="scientific">Raoultella ornithinolytica</name>
    <name type="common">Klebsiella ornithinolytica</name>
    <dbReference type="NCBI Taxonomy" id="54291"/>
    <lineage>
        <taxon>Bacteria</taxon>
        <taxon>Pseudomonadati</taxon>
        <taxon>Pseudomonadota</taxon>
        <taxon>Gammaproteobacteria</taxon>
        <taxon>Enterobacterales</taxon>
        <taxon>Enterobacteriaceae</taxon>
        <taxon>Klebsiella/Raoultella group</taxon>
        <taxon>Raoultella</taxon>
    </lineage>
</organism>
<comment type="caution">
    <text evidence="1">The sequence shown here is derived from an EMBL/GenBank/DDBJ whole genome shotgun (WGS) entry which is preliminary data.</text>
</comment>
<sequence>MRVKIYCLSALLVVVLFIIFYYFEPFIPNKIIVCQSRHTLIHDDFRLDSNIGFTLGNHKGELTIYGIAEENGRRSQISRVINFTYVNHDDIYVLKNQYVEHLSTDSSSDSNADDHFPAFFYEPGKEITFKIEYDEYHNPVIYLHSMPTFYCKKYRDI</sequence>
<dbReference type="AlphaFoldDB" id="A0A1Y6GN72"/>
<dbReference type="EMBL" id="NKYI01000007">
    <property type="protein sequence ID" value="PIK93723.1"/>
    <property type="molecule type" value="Genomic_DNA"/>
</dbReference>